<evidence type="ECO:0000256" key="5">
    <source>
        <dbReference type="ARBA" id="ARBA00022685"/>
    </source>
</evidence>
<reference evidence="20" key="1">
    <citation type="submission" date="2023-05" db="EMBL/GenBank/DDBJ databases">
        <title>High-quality long-read genome of Scophthalmus maximus.</title>
        <authorList>
            <person name="Lien S."/>
            <person name="Martinez P."/>
        </authorList>
    </citation>
    <scope>NUCLEOTIDE SEQUENCE [LARGE SCALE GENOMIC DNA]</scope>
</reference>
<dbReference type="GO" id="GO:0032190">
    <property type="term" value="F:acrosin binding"/>
    <property type="evidence" value="ECO:0007669"/>
    <property type="project" value="TreeGrafter"/>
</dbReference>
<evidence type="ECO:0000256" key="3">
    <source>
        <dbReference type="ARBA" id="ARBA00022525"/>
    </source>
</evidence>
<sequence>WQMQAANRMRDINKSVLPTPYKSQSNCTTFVTASGVLHESLCCEAMAMKLICGCQPQQPPDVFHTCEVSEVYKIQCGAPSISAEECNVINCCFDGRMCYYGKSVTLQCTKDAQFILVVARDATIPNLDLETISFLGNDPSCSPMGTSSAFAIYQFPVTACGTFMSEELGVITYENRMFSSFEVAIGPKGVITRDTSFELLVKCRYIGTSVEALVIEVGLVPPPPQVAAPGPLRVDLRLGNGQCFNKGCVEEEVAYSSFYQEADYPVTKALRDPLYVEVRILERSDPNIFLTLGRCWATCDPYPHSLPQWDLLIDGCPYRDDRYQTALVAVGQSLDVMNPSHYSRFVFKMFTFVSTGNFNPSKGGAATPENFTPLREKVYIHCNADVCQPSLGNNCQPRCFRKSKCIVVPDIRGCSRQ</sequence>
<dbReference type="CDD" id="cd00111">
    <property type="entry name" value="Trefoil"/>
    <property type="match status" value="1"/>
</dbReference>
<keyword evidence="4" id="KW-0272">Extracellular matrix</keyword>
<keyword evidence="8" id="KW-0472">Membrane</keyword>
<dbReference type="Gene3D" id="4.10.110.10">
    <property type="entry name" value="Spasmolytic Protein, domain 1"/>
    <property type="match status" value="1"/>
</dbReference>
<evidence type="ECO:0000256" key="10">
    <source>
        <dbReference type="ARBA" id="ARBA00023180"/>
    </source>
</evidence>
<dbReference type="InterPro" id="IPR051148">
    <property type="entry name" value="Zona_Pellucida_Domain_gp"/>
</dbReference>
<keyword evidence="2" id="KW-1003">Cell membrane</keyword>
<feature type="disulfide bond" evidence="17">
    <location>
        <begin position="66"/>
        <end position="92"/>
    </location>
</feature>
<keyword evidence="10" id="KW-0325">Glycoprotein</keyword>
<comment type="function">
    <text evidence="13">Component of the zona pellucida, an extracellular matrix surrounding oocytes which mediates sperm binding, induction of the acrosome reaction and prevents post-fertilization polyspermy. The zona pellucida is composed of 3 to 4 glycoproteins, ZP1, ZP2, ZP3, and ZP4. ZP4 may act as a sperm receptor.</text>
</comment>
<dbReference type="PANTHER" id="PTHR23343">
    <property type="entry name" value="ZONA PELLUCIDA SPERM-BINDING PROTEIN"/>
    <property type="match status" value="1"/>
</dbReference>
<evidence type="ECO:0000256" key="14">
    <source>
        <dbReference type="ARBA" id="ARBA00040238"/>
    </source>
</evidence>
<dbReference type="Gene3D" id="2.60.40.4100">
    <property type="entry name" value="Zona pellucida, ZP-C domain"/>
    <property type="match status" value="1"/>
</dbReference>
<accession>A0A8D3E9Y7</accession>
<feature type="domain" description="ZP" evidence="18">
    <location>
        <begin position="107"/>
        <end position="402"/>
    </location>
</feature>
<evidence type="ECO:0000313" key="21">
    <source>
        <dbReference type="Proteomes" id="UP000694558"/>
    </source>
</evidence>
<dbReference type="GO" id="GO:0005886">
    <property type="term" value="C:plasma membrane"/>
    <property type="evidence" value="ECO:0007669"/>
    <property type="project" value="UniProtKB-SubCell"/>
</dbReference>
<evidence type="ECO:0000256" key="2">
    <source>
        <dbReference type="ARBA" id="ARBA00022475"/>
    </source>
</evidence>
<organism evidence="20 21">
    <name type="scientific">Scophthalmus maximus</name>
    <name type="common">Turbot</name>
    <name type="synonym">Psetta maxima</name>
    <dbReference type="NCBI Taxonomy" id="52904"/>
    <lineage>
        <taxon>Eukaryota</taxon>
        <taxon>Metazoa</taxon>
        <taxon>Chordata</taxon>
        <taxon>Craniata</taxon>
        <taxon>Vertebrata</taxon>
        <taxon>Euteleostomi</taxon>
        <taxon>Actinopterygii</taxon>
        <taxon>Neopterygii</taxon>
        <taxon>Teleostei</taxon>
        <taxon>Neoteleostei</taxon>
        <taxon>Acanthomorphata</taxon>
        <taxon>Carangaria</taxon>
        <taxon>Pleuronectiformes</taxon>
        <taxon>Pleuronectoidei</taxon>
        <taxon>Scophthalmidae</taxon>
        <taxon>Scophthalmus</taxon>
    </lineage>
</organism>
<evidence type="ECO:0000256" key="7">
    <source>
        <dbReference type="ARBA" id="ARBA00022989"/>
    </source>
</evidence>
<dbReference type="Gene3D" id="2.60.40.3210">
    <property type="entry name" value="Zona pellucida, ZP-N domain"/>
    <property type="match status" value="1"/>
</dbReference>
<keyword evidence="5" id="KW-0165">Cleavage on pair of basic residues</keyword>
<dbReference type="GeneTree" id="ENSGT00940000163253"/>
<feature type="domain" description="P-type" evidence="19">
    <location>
        <begin position="64"/>
        <end position="102"/>
    </location>
</feature>
<protein>
    <recommendedName>
        <fullName evidence="14">Zona pellucida sperm-binding protein 4</fullName>
    </recommendedName>
    <alternativeName>
        <fullName evidence="16">Zona pellucida glycoprotein 4</fullName>
    </alternativeName>
    <alternativeName>
        <fullName evidence="15">Zona pellucida protein B</fullName>
    </alternativeName>
</protein>
<evidence type="ECO:0000256" key="11">
    <source>
        <dbReference type="ARBA" id="ARBA00023279"/>
    </source>
</evidence>
<dbReference type="GO" id="GO:0007339">
    <property type="term" value="P:binding of sperm to zona pellucida"/>
    <property type="evidence" value="ECO:0007669"/>
    <property type="project" value="TreeGrafter"/>
</dbReference>
<evidence type="ECO:0000256" key="12">
    <source>
        <dbReference type="ARBA" id="ARBA00024183"/>
    </source>
</evidence>
<comment type="subcellular location">
    <subcellularLocation>
        <location evidence="1">Cell membrane</location>
        <topology evidence="1">Single-pass type I membrane protein</topology>
    </subcellularLocation>
    <subcellularLocation>
        <location evidence="12">Zona pellucida</location>
    </subcellularLocation>
</comment>
<name>A0A8D3E9Y7_SCOMX</name>
<evidence type="ECO:0000256" key="17">
    <source>
        <dbReference type="PROSITE-ProRule" id="PRU00779"/>
    </source>
</evidence>
<dbReference type="InterPro" id="IPR000519">
    <property type="entry name" value="P_trefoil_dom"/>
</dbReference>
<comment type="caution">
    <text evidence="17">Lacks conserved residue(s) required for the propagation of feature annotation.</text>
</comment>
<dbReference type="GO" id="GO:0035804">
    <property type="term" value="F:structural constituent of egg coat"/>
    <property type="evidence" value="ECO:0007669"/>
    <property type="project" value="TreeGrafter"/>
</dbReference>
<dbReference type="InterPro" id="IPR001507">
    <property type="entry name" value="ZP_dom"/>
</dbReference>
<evidence type="ECO:0000256" key="13">
    <source>
        <dbReference type="ARBA" id="ARBA00037545"/>
    </source>
</evidence>
<proteinExistence type="predicted"/>
<dbReference type="SUPFAM" id="SSF57492">
    <property type="entry name" value="Trefoil"/>
    <property type="match status" value="1"/>
</dbReference>
<keyword evidence="7" id="KW-1133">Transmembrane helix</keyword>
<evidence type="ECO:0000256" key="4">
    <source>
        <dbReference type="ARBA" id="ARBA00022530"/>
    </source>
</evidence>
<evidence type="ECO:0000256" key="1">
    <source>
        <dbReference type="ARBA" id="ARBA00004251"/>
    </source>
</evidence>
<dbReference type="SMART" id="SM00241">
    <property type="entry name" value="ZP"/>
    <property type="match status" value="1"/>
</dbReference>
<dbReference type="Ensembl" id="ENSSMAT00000075890.1">
    <property type="protein sequence ID" value="ENSSMAP00000068596.1"/>
    <property type="gene ID" value="ENSSMAG00000005097.2"/>
</dbReference>
<keyword evidence="6" id="KW-0812">Transmembrane</keyword>
<gene>
    <name evidence="20" type="primary">LOC118315097</name>
</gene>
<keyword evidence="9 17" id="KW-1015">Disulfide bond</keyword>
<evidence type="ECO:0000256" key="15">
    <source>
        <dbReference type="ARBA" id="ARBA00042273"/>
    </source>
</evidence>
<dbReference type="PROSITE" id="PS51448">
    <property type="entry name" value="P_TREFOIL_2"/>
    <property type="match status" value="1"/>
</dbReference>
<keyword evidence="3" id="KW-0964">Secreted</keyword>
<dbReference type="Pfam" id="PF23344">
    <property type="entry name" value="ZP-N"/>
    <property type="match status" value="1"/>
</dbReference>
<dbReference type="InterPro" id="IPR055356">
    <property type="entry name" value="ZP-N"/>
</dbReference>
<evidence type="ECO:0000259" key="19">
    <source>
        <dbReference type="PROSITE" id="PS51448"/>
    </source>
</evidence>
<evidence type="ECO:0000259" key="18">
    <source>
        <dbReference type="PROSITE" id="PS51034"/>
    </source>
</evidence>
<evidence type="ECO:0000256" key="6">
    <source>
        <dbReference type="ARBA" id="ARBA00022692"/>
    </source>
</evidence>
<dbReference type="InterPro" id="IPR044913">
    <property type="entry name" value="P_trefoil_dom_sf"/>
</dbReference>
<evidence type="ECO:0000256" key="16">
    <source>
        <dbReference type="ARBA" id="ARBA00042573"/>
    </source>
</evidence>
<evidence type="ECO:0000313" key="20">
    <source>
        <dbReference type="Ensembl" id="ENSSMAP00000068596.1"/>
    </source>
</evidence>
<dbReference type="GO" id="GO:0060468">
    <property type="term" value="P:prevention of polyspermy"/>
    <property type="evidence" value="ECO:0007669"/>
    <property type="project" value="TreeGrafter"/>
</dbReference>
<dbReference type="AlphaFoldDB" id="A0A8D3E9Y7"/>
<dbReference type="GO" id="GO:0035805">
    <property type="term" value="C:egg coat"/>
    <property type="evidence" value="ECO:0007669"/>
    <property type="project" value="UniProtKB-SubCell"/>
</dbReference>
<dbReference type="InterPro" id="IPR042235">
    <property type="entry name" value="ZP-C_dom"/>
</dbReference>
<dbReference type="PANTHER" id="PTHR23343:SF31">
    <property type="entry name" value="ZONA PELLUCIDA SPERM-BINDING PROTEIN 4"/>
    <property type="match status" value="1"/>
</dbReference>
<evidence type="ECO:0000256" key="8">
    <source>
        <dbReference type="ARBA" id="ARBA00023136"/>
    </source>
</evidence>
<dbReference type="Proteomes" id="UP000694558">
    <property type="component" value="Chromosome 10"/>
</dbReference>
<dbReference type="Pfam" id="PF00088">
    <property type="entry name" value="Trefoil"/>
    <property type="match status" value="1"/>
</dbReference>
<evidence type="ECO:0000256" key="9">
    <source>
        <dbReference type="ARBA" id="ARBA00023157"/>
    </source>
</evidence>
<dbReference type="SMART" id="SM00018">
    <property type="entry name" value="PD"/>
    <property type="match status" value="1"/>
</dbReference>
<dbReference type="PROSITE" id="PS51034">
    <property type="entry name" value="ZP_2"/>
    <property type="match status" value="1"/>
</dbReference>
<reference evidence="20" key="2">
    <citation type="submission" date="2025-08" db="UniProtKB">
        <authorList>
            <consortium name="Ensembl"/>
        </authorList>
    </citation>
    <scope>IDENTIFICATION</scope>
</reference>
<dbReference type="InterPro" id="IPR055355">
    <property type="entry name" value="ZP-C"/>
</dbReference>
<feature type="disulfide bond" evidence="17">
    <location>
        <begin position="76"/>
        <end position="91"/>
    </location>
</feature>
<keyword evidence="11" id="KW-0278">Fertilization</keyword>
<dbReference type="Pfam" id="PF00100">
    <property type="entry name" value="Zona_pellucida"/>
    <property type="match status" value="1"/>
</dbReference>